<organism evidence="1 2">
    <name type="scientific">Neofusicoccum parvum</name>
    <dbReference type="NCBI Taxonomy" id="310453"/>
    <lineage>
        <taxon>Eukaryota</taxon>
        <taxon>Fungi</taxon>
        <taxon>Dikarya</taxon>
        <taxon>Ascomycota</taxon>
        <taxon>Pezizomycotina</taxon>
        <taxon>Dothideomycetes</taxon>
        <taxon>Dothideomycetes incertae sedis</taxon>
        <taxon>Botryosphaeriales</taxon>
        <taxon>Botryosphaeriaceae</taxon>
        <taxon>Neofusicoccum</taxon>
    </lineage>
</organism>
<reference evidence="1" key="1">
    <citation type="submission" date="2024-09" db="EMBL/GenBank/DDBJ databases">
        <title>Draft Genome Sequences of Neofusicoccum parvum.</title>
        <authorList>
            <person name="Ashida A."/>
            <person name="Camagna M."/>
            <person name="Tanaka A."/>
            <person name="Takemoto D."/>
        </authorList>
    </citation>
    <scope>NUCLEOTIDE SEQUENCE</scope>
    <source>
        <strain evidence="1">PPO83</strain>
    </source>
</reference>
<keyword evidence="1" id="KW-0808">Transferase</keyword>
<dbReference type="EMBL" id="BSXG01000090">
    <property type="protein sequence ID" value="GME39867.1"/>
    <property type="molecule type" value="Genomic_DNA"/>
</dbReference>
<gene>
    <name evidence="1" type="primary">g11731</name>
    <name evidence="1" type="ORF">NpPPO83_00011731</name>
</gene>
<dbReference type="Proteomes" id="UP001165186">
    <property type="component" value="Unassembled WGS sequence"/>
</dbReference>
<accession>A0ACB5SGV5</accession>
<sequence>MPPPTFTPTTPLTLDGALATELEAAGHALTTRLWSAAALRSSPSAILAVHRSYFNAGAKIATTASYQASFPGLRAAGYTDGEAATLVRASVELAREAAGPDGLVAGSVGPYGAFLADGSEYTGRYALGREAFKDFHRERVRCLVAAGVDLLALETVPNMEECRALVELLREEFAGVRAWLSVTVRRRREAVTGGGVAIAGEEVGAALERVVTGGSVGKEVGSEEGEEVVLSDGSNLKGVAELVEGSEQVVAVGVNCVSQELVVPSLRALREGTRKPLVVYPNSGEVWDAEEKVWRGDKTGGSGLEERVEEWWREGARWIGGCCRMGPKDIAVINRVMERLQKEGK</sequence>
<keyword evidence="2" id="KW-1185">Reference proteome</keyword>
<evidence type="ECO:0000313" key="1">
    <source>
        <dbReference type="EMBL" id="GME39867.1"/>
    </source>
</evidence>
<protein>
    <submittedName>
        <fullName evidence="1">Homocysteine methyltransferase</fullName>
    </submittedName>
</protein>
<evidence type="ECO:0000313" key="2">
    <source>
        <dbReference type="Proteomes" id="UP001165186"/>
    </source>
</evidence>
<proteinExistence type="predicted"/>
<keyword evidence="1" id="KW-0489">Methyltransferase</keyword>
<name>A0ACB5SGV5_9PEZI</name>
<comment type="caution">
    <text evidence="1">The sequence shown here is derived from an EMBL/GenBank/DDBJ whole genome shotgun (WGS) entry which is preliminary data.</text>
</comment>